<accession>A0A174WJ28</accession>
<proteinExistence type="predicted"/>
<dbReference type="EMBL" id="CYZT01001166">
    <property type="protein sequence ID" value="CUQ44327.1"/>
    <property type="molecule type" value="Genomic_DNA"/>
</dbReference>
<evidence type="ECO:0000313" key="2">
    <source>
        <dbReference type="EMBL" id="CUQ44327.1"/>
    </source>
</evidence>
<dbReference type="Proteomes" id="UP000095746">
    <property type="component" value="Unassembled WGS sequence"/>
</dbReference>
<keyword evidence="1" id="KW-0732">Signal</keyword>
<feature type="chain" id="PRO_5008036842" evidence="1">
    <location>
        <begin position="34"/>
        <end position="62"/>
    </location>
</feature>
<reference evidence="2 3" key="1">
    <citation type="submission" date="2015-09" db="EMBL/GenBank/DDBJ databases">
        <authorList>
            <consortium name="Pathogen Informatics"/>
        </authorList>
    </citation>
    <scope>NUCLEOTIDE SEQUENCE [LARGE SCALE GENOMIC DNA]</scope>
    <source>
        <strain evidence="2 3">2789STDY5608854</strain>
    </source>
</reference>
<evidence type="ECO:0000256" key="1">
    <source>
        <dbReference type="SAM" id="SignalP"/>
    </source>
</evidence>
<organism evidence="2 3">
    <name type="scientific">Flavonifractor plautii</name>
    <name type="common">Fusobacterium plautii</name>
    <dbReference type="NCBI Taxonomy" id="292800"/>
    <lineage>
        <taxon>Bacteria</taxon>
        <taxon>Bacillati</taxon>
        <taxon>Bacillota</taxon>
        <taxon>Clostridia</taxon>
        <taxon>Eubacteriales</taxon>
        <taxon>Oscillospiraceae</taxon>
        <taxon>Flavonifractor</taxon>
    </lineage>
</organism>
<feature type="signal peptide" evidence="1">
    <location>
        <begin position="1"/>
        <end position="33"/>
    </location>
</feature>
<protein>
    <submittedName>
        <fullName evidence="2">Uncharacterized protein</fullName>
    </submittedName>
</protein>
<name>A0A174WJ28_FLAPL</name>
<sequence>METTTTLQPVASLMRSAASTAARSSWLVMVAMAARSMVPSSFTATTPEVSGTCLTQTMHFIS</sequence>
<dbReference type="AlphaFoldDB" id="A0A174WJ28"/>
<evidence type="ECO:0000313" key="3">
    <source>
        <dbReference type="Proteomes" id="UP000095746"/>
    </source>
</evidence>
<gene>
    <name evidence="2" type="ORF">ERS852411_04410</name>
</gene>